<dbReference type="RefSeq" id="WP_284303846.1">
    <property type="nucleotide sequence ID" value="NZ_BSUO01000001.1"/>
</dbReference>
<dbReference type="Proteomes" id="UP001157126">
    <property type="component" value="Unassembled WGS sequence"/>
</dbReference>
<feature type="region of interest" description="Disordered" evidence="1">
    <location>
        <begin position="39"/>
        <end position="60"/>
    </location>
</feature>
<name>A0ABQ6IQC0_9MICO</name>
<evidence type="ECO:0000256" key="2">
    <source>
        <dbReference type="SAM" id="SignalP"/>
    </source>
</evidence>
<dbReference type="EMBL" id="BSUO01000001">
    <property type="protein sequence ID" value="GMA40090.1"/>
    <property type="molecule type" value="Genomic_DNA"/>
</dbReference>
<comment type="caution">
    <text evidence="3">The sequence shown here is derived from an EMBL/GenBank/DDBJ whole genome shotgun (WGS) entry which is preliminary data.</text>
</comment>
<organism evidence="3 4">
    <name type="scientific">Mobilicoccus caccae</name>
    <dbReference type="NCBI Taxonomy" id="1859295"/>
    <lineage>
        <taxon>Bacteria</taxon>
        <taxon>Bacillati</taxon>
        <taxon>Actinomycetota</taxon>
        <taxon>Actinomycetes</taxon>
        <taxon>Micrococcales</taxon>
        <taxon>Dermatophilaceae</taxon>
        <taxon>Mobilicoccus</taxon>
    </lineage>
</organism>
<keyword evidence="4" id="KW-1185">Reference proteome</keyword>
<reference evidence="4" key="1">
    <citation type="journal article" date="2019" name="Int. J. Syst. Evol. Microbiol.">
        <title>The Global Catalogue of Microorganisms (GCM) 10K type strain sequencing project: providing services to taxonomists for standard genome sequencing and annotation.</title>
        <authorList>
            <consortium name="The Broad Institute Genomics Platform"/>
            <consortium name="The Broad Institute Genome Sequencing Center for Infectious Disease"/>
            <person name="Wu L."/>
            <person name="Ma J."/>
        </authorList>
    </citation>
    <scope>NUCLEOTIDE SEQUENCE [LARGE SCALE GENOMIC DNA]</scope>
    <source>
        <strain evidence="4">NBRC 113072</strain>
    </source>
</reference>
<keyword evidence="2" id="KW-0732">Signal</keyword>
<sequence>MKLTPVRTGLVLAGTAAVLVPGAFGAAAFAGQAAPAQAPAAQTATPDPGKGSGNAKGGDAAARGRAGVTYLAECVDDNRVRQPKTFTLACADSNQRLENLRWTGWGSKEAQATGVVRENVSSPMSKGDKWITYKVKVTASDLVDGEASATYNKLTVRVVGKAPKGTQPVEVFELPGNEPVTSLTKPAKRVVKPANKPIDHMNGWSDGHEDQGEDPIDHMNGWSDGHEGQSEDPIPAKQA</sequence>
<evidence type="ECO:0000256" key="1">
    <source>
        <dbReference type="SAM" id="MobiDB-lite"/>
    </source>
</evidence>
<feature type="signal peptide" evidence="2">
    <location>
        <begin position="1"/>
        <end position="25"/>
    </location>
</feature>
<evidence type="ECO:0000313" key="4">
    <source>
        <dbReference type="Proteomes" id="UP001157126"/>
    </source>
</evidence>
<evidence type="ECO:0000313" key="3">
    <source>
        <dbReference type="EMBL" id="GMA40090.1"/>
    </source>
</evidence>
<proteinExistence type="predicted"/>
<feature type="region of interest" description="Disordered" evidence="1">
    <location>
        <begin position="192"/>
        <end position="239"/>
    </location>
</feature>
<accession>A0ABQ6IQC0</accession>
<feature type="chain" id="PRO_5045748811" description="Secreted protein" evidence="2">
    <location>
        <begin position="26"/>
        <end position="239"/>
    </location>
</feature>
<protein>
    <recommendedName>
        <fullName evidence="5">Secreted protein</fullName>
    </recommendedName>
</protein>
<gene>
    <name evidence="3" type="ORF">GCM10025883_21350</name>
</gene>
<evidence type="ECO:0008006" key="5">
    <source>
        <dbReference type="Google" id="ProtNLM"/>
    </source>
</evidence>